<dbReference type="SUPFAM" id="SSF103515">
    <property type="entry name" value="Autotransporter"/>
    <property type="match status" value="1"/>
</dbReference>
<feature type="chain" id="PRO_5045804319" evidence="1">
    <location>
        <begin position="20"/>
        <end position="307"/>
    </location>
</feature>
<dbReference type="Proteomes" id="UP001185984">
    <property type="component" value="Unassembled WGS sequence"/>
</dbReference>
<dbReference type="InterPro" id="IPR007939">
    <property type="entry name" value="Cu-R_B_prcur"/>
</dbReference>
<feature type="signal peptide" evidence="1">
    <location>
        <begin position="1"/>
        <end position="19"/>
    </location>
</feature>
<accession>A0ABU4A1M7</accession>
<evidence type="ECO:0000313" key="2">
    <source>
        <dbReference type="EMBL" id="MDV5825659.1"/>
    </source>
</evidence>
<keyword evidence="1" id="KW-0732">Signal</keyword>
<dbReference type="InterPro" id="IPR036709">
    <property type="entry name" value="Autotransporte_beta_dom_sf"/>
</dbReference>
<dbReference type="Pfam" id="PF05275">
    <property type="entry name" value="CopB"/>
    <property type="match status" value="1"/>
</dbReference>
<gene>
    <name evidence="2" type="ORF">O0R41_18810</name>
</gene>
<reference evidence="3" key="1">
    <citation type="journal article" date="2022" name="J Environ Chem Eng">
        <title>Biodegradation of petroleum oil using a constructed nonpathogenic and heavy metal-tolerant bacterial consortium isolated from marine sponges.</title>
        <authorList>
            <person name="Dechsakulwatana C."/>
            <person name="Rungsihiranrut A."/>
            <person name="Muangchinda C."/>
            <person name="Ningthoujam R."/>
            <person name="Klankeo P."/>
            <person name="Pinyakong O."/>
        </authorList>
    </citation>
    <scope>NUCLEOTIDE SEQUENCE [LARGE SCALE GENOMIC DNA]</scope>
    <source>
        <strain evidence="3">MO2-4</strain>
    </source>
</reference>
<sequence>MRVAAILMLGGFLTPSAWSQTMDHSHMDHRQMDHGAHAAQPAVDRSVDPHAGHVMPAAPTSMPVAAPPPIPTDHAADALYDPAVMARARAAMIRENGGMTFSQLMIDRAEYRAHKGGDSYHWEGEGWIGGDINRLAIKSEGEGAVGGALHSAEVQALYSRAIDPWWNLIAGVRHDIRPQPQRSYATIGIDGLAPYWFEVEAQAFLSDRGDAHLRIEGSYDQRITQRLILQPAAELNVAAQDVPELGIGAGLSDVELGLRLRYELAREFAPYVGINWERRVGDSARFARAAGEGASTTSLVMGLRFWF</sequence>
<proteinExistence type="predicted"/>
<organism evidence="2 3">
    <name type="scientific">Sphingobium naphthae</name>
    <dbReference type="NCBI Taxonomy" id="1886786"/>
    <lineage>
        <taxon>Bacteria</taxon>
        <taxon>Pseudomonadati</taxon>
        <taxon>Pseudomonadota</taxon>
        <taxon>Alphaproteobacteria</taxon>
        <taxon>Sphingomonadales</taxon>
        <taxon>Sphingomonadaceae</taxon>
        <taxon>Sphingobium</taxon>
    </lineage>
</organism>
<evidence type="ECO:0000256" key="1">
    <source>
        <dbReference type="SAM" id="SignalP"/>
    </source>
</evidence>
<keyword evidence="3" id="KW-1185">Reference proteome</keyword>
<dbReference type="EMBL" id="JAPTHD010000015">
    <property type="protein sequence ID" value="MDV5825659.1"/>
    <property type="molecule type" value="Genomic_DNA"/>
</dbReference>
<dbReference type="RefSeq" id="WP_317518045.1">
    <property type="nucleotide sequence ID" value="NZ_JAPTHD010000015.1"/>
</dbReference>
<name>A0ABU4A1M7_9SPHN</name>
<evidence type="ECO:0000313" key="3">
    <source>
        <dbReference type="Proteomes" id="UP001185984"/>
    </source>
</evidence>
<comment type="caution">
    <text evidence="2">The sequence shown here is derived from an EMBL/GenBank/DDBJ whole genome shotgun (WGS) entry which is preliminary data.</text>
</comment>
<protein>
    <submittedName>
        <fullName evidence="2">Copper resistance protein B</fullName>
    </submittedName>
</protein>